<feature type="non-terminal residue" evidence="1">
    <location>
        <position position="200"/>
    </location>
</feature>
<protein>
    <submittedName>
        <fullName evidence="1">911_t:CDS:1</fullName>
    </submittedName>
</protein>
<organism evidence="1 2">
    <name type="scientific">Racocetra persica</name>
    <dbReference type="NCBI Taxonomy" id="160502"/>
    <lineage>
        <taxon>Eukaryota</taxon>
        <taxon>Fungi</taxon>
        <taxon>Fungi incertae sedis</taxon>
        <taxon>Mucoromycota</taxon>
        <taxon>Glomeromycotina</taxon>
        <taxon>Glomeromycetes</taxon>
        <taxon>Diversisporales</taxon>
        <taxon>Gigasporaceae</taxon>
        <taxon>Racocetra</taxon>
    </lineage>
</organism>
<sequence>MTRSPSSLGLSKTPRKSTKSSKSSVTSSSSPPRCHSPKPSRSSTISLHNLNYIDRDLNDVLRNFVDELCDNFIKARQDGKNEAQSVDIILDYFSSKCLDSVQIFDWLLNNTHKDKYKTLLGYFYDQGIATNRNQRKAYCLYLSAAKKGYSIAEDLLGDCYYSGQGTTRDRDMAFEWYQKAADNGSTGSQFSLGICYAFGE</sequence>
<proteinExistence type="predicted"/>
<evidence type="ECO:0000313" key="2">
    <source>
        <dbReference type="Proteomes" id="UP000789920"/>
    </source>
</evidence>
<dbReference type="EMBL" id="CAJVQC010032428">
    <property type="protein sequence ID" value="CAG8751084.1"/>
    <property type="molecule type" value="Genomic_DNA"/>
</dbReference>
<keyword evidence="2" id="KW-1185">Reference proteome</keyword>
<gene>
    <name evidence="1" type="ORF">RPERSI_LOCUS14191</name>
</gene>
<accession>A0ACA9QJV4</accession>
<evidence type="ECO:0000313" key="1">
    <source>
        <dbReference type="EMBL" id="CAG8751084.1"/>
    </source>
</evidence>
<comment type="caution">
    <text evidence="1">The sequence shown here is derived from an EMBL/GenBank/DDBJ whole genome shotgun (WGS) entry which is preliminary data.</text>
</comment>
<reference evidence="1" key="1">
    <citation type="submission" date="2021-06" db="EMBL/GenBank/DDBJ databases">
        <authorList>
            <person name="Kallberg Y."/>
            <person name="Tangrot J."/>
            <person name="Rosling A."/>
        </authorList>
    </citation>
    <scope>NUCLEOTIDE SEQUENCE</scope>
    <source>
        <strain evidence="1">MA461A</strain>
    </source>
</reference>
<name>A0ACA9QJV4_9GLOM</name>
<dbReference type="Proteomes" id="UP000789920">
    <property type="component" value="Unassembled WGS sequence"/>
</dbReference>